<gene>
    <name evidence="1" type="ORF">A4W93_02395</name>
</gene>
<dbReference type="Proteomes" id="UP000193427">
    <property type="component" value="Chromosome"/>
</dbReference>
<dbReference type="NCBIfam" id="TIGR04042">
    <property type="entry name" value="MSMEG_0570_fam"/>
    <property type="match status" value="1"/>
</dbReference>
<dbReference type="KEGG" id="rgu:A4W93_02395"/>
<evidence type="ECO:0008006" key="3">
    <source>
        <dbReference type="Google" id="ProtNLM"/>
    </source>
</evidence>
<dbReference type="InterPro" id="IPR023846">
    <property type="entry name" value="CHP04042_MSMEG0570"/>
</dbReference>
<proteinExistence type="predicted"/>
<dbReference type="OrthoDB" id="195104at2"/>
<organism evidence="1 2">
    <name type="scientific">Piscinibacter gummiphilus</name>
    <dbReference type="NCBI Taxonomy" id="946333"/>
    <lineage>
        <taxon>Bacteria</taxon>
        <taxon>Pseudomonadati</taxon>
        <taxon>Pseudomonadota</taxon>
        <taxon>Betaproteobacteria</taxon>
        <taxon>Burkholderiales</taxon>
        <taxon>Sphaerotilaceae</taxon>
        <taxon>Piscinibacter</taxon>
    </lineage>
</organism>
<dbReference type="STRING" id="946333.A4W93_02395"/>
<sequence length="97" mass="11016">MPVMHFTVRWPDAQESRCYSPSLVVKDFLEPGRHYPLPDFLARTREALNIASERVRAKYGFACSAAMDQLARIEDTAGRFIDWPEAGVDVIAFDDNP</sequence>
<dbReference type="AlphaFoldDB" id="A0A1W6L3U9"/>
<dbReference type="EMBL" id="CP015118">
    <property type="protein sequence ID" value="ARN18860.1"/>
    <property type="molecule type" value="Genomic_DNA"/>
</dbReference>
<keyword evidence="2" id="KW-1185">Reference proteome</keyword>
<reference evidence="1 2" key="1">
    <citation type="submission" date="2016-04" db="EMBL/GenBank/DDBJ databases">
        <title>Complete genome sequence of natural rubber-degrading, novel Gram-negative bacterium, Rhizobacter gummiphilus strain NS21.</title>
        <authorList>
            <person name="Tabata M."/>
            <person name="Kasai D."/>
            <person name="Fukuda M."/>
        </authorList>
    </citation>
    <scope>NUCLEOTIDE SEQUENCE [LARGE SCALE GENOMIC DNA]</scope>
    <source>
        <strain evidence="1 2">NS21</strain>
    </source>
</reference>
<dbReference type="RefSeq" id="WP_085749104.1">
    <property type="nucleotide sequence ID" value="NZ_BSPR01000012.1"/>
</dbReference>
<evidence type="ECO:0000313" key="2">
    <source>
        <dbReference type="Proteomes" id="UP000193427"/>
    </source>
</evidence>
<name>A0A1W6L3U9_9BURK</name>
<protein>
    <recommendedName>
        <fullName evidence="3">MSMEG_0570 family nitrogen starvation response protein</fullName>
    </recommendedName>
</protein>
<accession>A0A1W6L3U9</accession>
<evidence type="ECO:0000313" key="1">
    <source>
        <dbReference type="EMBL" id="ARN18860.1"/>
    </source>
</evidence>